<dbReference type="InterPro" id="IPR015422">
    <property type="entry name" value="PyrdxlP-dep_Trfase_small"/>
</dbReference>
<keyword evidence="5 12" id="KW-0028">Amino-acid biosynthesis</keyword>
<feature type="domain" description="Aminotransferase class V" evidence="13">
    <location>
        <begin position="4"/>
        <end position="351"/>
    </location>
</feature>
<dbReference type="NCBIfam" id="TIGR01364">
    <property type="entry name" value="serC_1"/>
    <property type="match status" value="1"/>
</dbReference>
<evidence type="ECO:0000256" key="1">
    <source>
        <dbReference type="ARBA" id="ARBA00004915"/>
    </source>
</evidence>
<dbReference type="NCBIfam" id="NF003764">
    <property type="entry name" value="PRK05355.1"/>
    <property type="match status" value="1"/>
</dbReference>
<dbReference type="GO" id="GO:0008615">
    <property type="term" value="P:pyridoxine biosynthetic process"/>
    <property type="evidence" value="ECO:0007669"/>
    <property type="project" value="UniProtKB-UniRule"/>
</dbReference>
<feature type="binding site" evidence="12">
    <location>
        <begin position="240"/>
        <end position="241"/>
    </location>
    <ligand>
        <name>pyridoxal 5'-phosphate</name>
        <dbReference type="ChEBI" id="CHEBI:597326"/>
    </ligand>
</feature>
<dbReference type="InterPro" id="IPR022278">
    <property type="entry name" value="Pser_aminoTfrase"/>
</dbReference>
<comment type="subunit">
    <text evidence="12">Homodimer.</text>
</comment>
<comment type="cofactor">
    <cofactor evidence="12">
        <name>pyridoxal 5'-phosphate</name>
        <dbReference type="ChEBI" id="CHEBI:597326"/>
    </cofactor>
    <text evidence="12">Binds 1 pyridoxal phosphate per subunit.</text>
</comment>
<dbReference type="STRING" id="658218.SAMN05216562_0852"/>
<dbReference type="Gene3D" id="3.90.1150.10">
    <property type="entry name" value="Aspartate Aminotransferase, domain 1"/>
    <property type="match status" value="1"/>
</dbReference>
<evidence type="ECO:0000313" key="15">
    <source>
        <dbReference type="Proteomes" id="UP000198658"/>
    </source>
</evidence>
<keyword evidence="12" id="KW-0963">Cytoplasm</keyword>
<dbReference type="EC" id="2.6.1.52" evidence="12"/>
<keyword evidence="7 12" id="KW-0663">Pyridoxal phosphate</keyword>
<evidence type="ECO:0000256" key="3">
    <source>
        <dbReference type="ARBA" id="ARBA00006904"/>
    </source>
</evidence>
<keyword evidence="4 12" id="KW-0032">Aminotransferase</keyword>
<dbReference type="GO" id="GO:0006564">
    <property type="term" value="P:L-serine biosynthetic process"/>
    <property type="evidence" value="ECO:0007669"/>
    <property type="project" value="UniProtKB-UniRule"/>
</dbReference>
<dbReference type="InterPro" id="IPR015421">
    <property type="entry name" value="PyrdxlP-dep_Trfase_major"/>
</dbReference>
<evidence type="ECO:0000313" key="14">
    <source>
        <dbReference type="EMBL" id="SDZ86423.1"/>
    </source>
</evidence>
<comment type="pathway">
    <text evidence="2 12">Amino-acid biosynthesis; L-serine biosynthesis; L-serine from 3-phospho-D-glycerate: step 2/3.</text>
</comment>
<reference evidence="15" key="1">
    <citation type="submission" date="2016-10" db="EMBL/GenBank/DDBJ databases">
        <authorList>
            <person name="Varghese N."/>
            <person name="Submissions S."/>
        </authorList>
    </citation>
    <scope>NUCLEOTIDE SEQUENCE [LARGE SCALE GENOMIC DNA]</scope>
    <source>
        <strain evidence="15">CGMCC 1.10657</strain>
    </source>
</reference>
<evidence type="ECO:0000256" key="2">
    <source>
        <dbReference type="ARBA" id="ARBA00005099"/>
    </source>
</evidence>
<dbReference type="UniPathway" id="UPA00135">
    <property type="reaction ID" value="UER00197"/>
</dbReference>
<evidence type="ECO:0000256" key="12">
    <source>
        <dbReference type="HAMAP-Rule" id="MF_00160"/>
    </source>
</evidence>
<dbReference type="GO" id="GO:0030170">
    <property type="term" value="F:pyridoxal phosphate binding"/>
    <property type="evidence" value="ECO:0007669"/>
    <property type="project" value="UniProtKB-UniRule"/>
</dbReference>
<evidence type="ECO:0000259" key="13">
    <source>
        <dbReference type="Pfam" id="PF00266"/>
    </source>
</evidence>
<dbReference type="GO" id="GO:0004648">
    <property type="term" value="F:O-phospho-L-serine:2-oxoglutarate aminotransferase activity"/>
    <property type="evidence" value="ECO:0007669"/>
    <property type="project" value="UniProtKB-UniRule"/>
</dbReference>
<evidence type="ECO:0000256" key="8">
    <source>
        <dbReference type="ARBA" id="ARBA00023096"/>
    </source>
</evidence>
<keyword evidence="6 12" id="KW-0808">Transferase</keyword>
<keyword evidence="8 12" id="KW-0664">Pyridoxine biosynthesis</keyword>
<dbReference type="RefSeq" id="WP_091385461.1">
    <property type="nucleotide sequence ID" value="NZ_FNQO01000001.1"/>
</dbReference>
<dbReference type="SUPFAM" id="SSF53383">
    <property type="entry name" value="PLP-dependent transferases"/>
    <property type="match status" value="1"/>
</dbReference>
<evidence type="ECO:0000256" key="10">
    <source>
        <dbReference type="ARBA" id="ARBA00047630"/>
    </source>
</evidence>
<comment type="catalytic activity">
    <reaction evidence="10 12">
        <text>4-(phosphooxy)-L-threonine + 2-oxoglutarate = (R)-3-hydroxy-2-oxo-4-phosphooxybutanoate + L-glutamate</text>
        <dbReference type="Rhea" id="RHEA:16573"/>
        <dbReference type="ChEBI" id="CHEBI:16810"/>
        <dbReference type="ChEBI" id="CHEBI:29985"/>
        <dbReference type="ChEBI" id="CHEBI:58452"/>
        <dbReference type="ChEBI" id="CHEBI:58538"/>
        <dbReference type="EC" id="2.6.1.52"/>
    </reaction>
</comment>
<feature type="binding site" evidence="12">
    <location>
        <begin position="75"/>
        <end position="76"/>
    </location>
    <ligand>
        <name>pyridoxal 5'-phosphate</name>
        <dbReference type="ChEBI" id="CHEBI:597326"/>
    </ligand>
</feature>
<dbReference type="Proteomes" id="UP000198658">
    <property type="component" value="Unassembled WGS sequence"/>
</dbReference>
<comment type="caution">
    <text evidence="12">Lacks conserved residue(s) required for the propagation of feature annotation.</text>
</comment>
<dbReference type="EMBL" id="FNQO01000001">
    <property type="protein sequence ID" value="SDZ86423.1"/>
    <property type="molecule type" value="Genomic_DNA"/>
</dbReference>
<dbReference type="InterPro" id="IPR000192">
    <property type="entry name" value="Aminotrans_V_dom"/>
</dbReference>
<dbReference type="AlphaFoldDB" id="A0A1H3WH46"/>
<sequence length="363" mass="39790">MRKFNFCAGPAALPEPVLRQAQQELLNWRGLGCSVMEVSHRSPEFTEVAEGAEQDLRDLLDIPANYKVLFLQGGATGQFSAVPWNLFGAAGSREQRVADYIHTGQWAEKAIKEARRYGQVNIVASSADRNFSYAPGPDSWQQSDNAAYFHYTPNETIGGVEFDYVPEVSCPLVADMSSNILSRPIPVEKYGMIYAGAQKNIGPSGIAVGIVRDDLLDRALPDIPRSLRWKVAADAGSMDNTPPTFAWYLSGLVFQWLKAQGGVEAMAELAEKKSSLLYGFIDGSDFYSSPVEKSSRSRMNVPFVLADDKLDKAFLQQAEEAGLLNLKGHRSVGGMRASLYNAVPLEAVEALVAFMADFEKRCG</sequence>
<organism evidence="14 15">
    <name type="scientific">Microbulbifer marinus</name>
    <dbReference type="NCBI Taxonomy" id="658218"/>
    <lineage>
        <taxon>Bacteria</taxon>
        <taxon>Pseudomonadati</taxon>
        <taxon>Pseudomonadota</taxon>
        <taxon>Gammaproteobacteria</taxon>
        <taxon>Cellvibrionales</taxon>
        <taxon>Microbulbiferaceae</taxon>
        <taxon>Microbulbifer</taxon>
    </lineage>
</organism>
<proteinExistence type="inferred from homology"/>
<evidence type="ECO:0000256" key="7">
    <source>
        <dbReference type="ARBA" id="ARBA00022898"/>
    </source>
</evidence>
<comment type="similarity">
    <text evidence="3 12">Belongs to the class-V pyridoxal-phosphate-dependent aminotransferase family. SerC subfamily.</text>
</comment>
<dbReference type="PANTHER" id="PTHR43247:SF1">
    <property type="entry name" value="PHOSPHOSERINE AMINOTRANSFERASE"/>
    <property type="match status" value="1"/>
</dbReference>
<dbReference type="FunFam" id="3.40.640.10:FF:000010">
    <property type="entry name" value="Phosphoserine aminotransferase"/>
    <property type="match status" value="1"/>
</dbReference>
<evidence type="ECO:0000256" key="4">
    <source>
        <dbReference type="ARBA" id="ARBA00022576"/>
    </source>
</evidence>
<gene>
    <name evidence="12" type="primary">serC</name>
    <name evidence="14" type="ORF">SAMN05216562_0852</name>
</gene>
<name>A0A1H3WH46_9GAMM</name>
<feature type="binding site" evidence="12">
    <location>
        <position position="156"/>
    </location>
    <ligand>
        <name>pyridoxal 5'-phosphate</name>
        <dbReference type="ChEBI" id="CHEBI:597326"/>
    </ligand>
</feature>
<comment type="catalytic activity">
    <reaction evidence="11 12">
        <text>O-phospho-L-serine + 2-oxoglutarate = 3-phosphooxypyruvate + L-glutamate</text>
        <dbReference type="Rhea" id="RHEA:14329"/>
        <dbReference type="ChEBI" id="CHEBI:16810"/>
        <dbReference type="ChEBI" id="CHEBI:18110"/>
        <dbReference type="ChEBI" id="CHEBI:29985"/>
        <dbReference type="ChEBI" id="CHEBI:57524"/>
        <dbReference type="EC" id="2.6.1.52"/>
    </reaction>
</comment>
<dbReference type="HAMAP" id="MF_00160">
    <property type="entry name" value="SerC_aminotrans_5"/>
    <property type="match status" value="1"/>
</dbReference>
<protein>
    <recommendedName>
        <fullName evidence="12">Phosphoserine aminotransferase</fullName>
        <ecNumber evidence="12">2.6.1.52</ecNumber>
    </recommendedName>
    <alternativeName>
        <fullName evidence="12">Phosphohydroxythreonine aminotransferase</fullName>
        <shortName evidence="12">PSAT</shortName>
    </alternativeName>
</protein>
<keyword evidence="15" id="KW-1185">Reference proteome</keyword>
<dbReference type="OrthoDB" id="9809412at2"/>
<dbReference type="GO" id="GO:0005737">
    <property type="term" value="C:cytoplasm"/>
    <property type="evidence" value="ECO:0007669"/>
    <property type="project" value="UniProtKB-SubCell"/>
</dbReference>
<dbReference type="PIRSF" id="PIRSF000525">
    <property type="entry name" value="SerC"/>
    <property type="match status" value="1"/>
</dbReference>
<dbReference type="InterPro" id="IPR015424">
    <property type="entry name" value="PyrdxlP-dep_Trfase"/>
</dbReference>
<feature type="binding site" evidence="12">
    <location>
        <position position="41"/>
    </location>
    <ligand>
        <name>L-glutamate</name>
        <dbReference type="ChEBI" id="CHEBI:29985"/>
    </ligand>
</feature>
<comment type="pathway">
    <text evidence="1 12">Cofactor biosynthesis; pyridoxine 5'-phosphate biosynthesis; pyridoxine 5'-phosphate from D-erythrose 4-phosphate: step 3/5.</text>
</comment>
<dbReference type="Pfam" id="PF00266">
    <property type="entry name" value="Aminotran_5"/>
    <property type="match status" value="1"/>
</dbReference>
<evidence type="ECO:0000256" key="5">
    <source>
        <dbReference type="ARBA" id="ARBA00022605"/>
    </source>
</evidence>
<dbReference type="Gene3D" id="3.40.640.10">
    <property type="entry name" value="Type I PLP-dependent aspartate aminotransferase-like (Major domain)"/>
    <property type="match status" value="1"/>
</dbReference>
<feature type="binding site" evidence="12">
    <location>
        <position position="198"/>
    </location>
    <ligand>
        <name>pyridoxal 5'-phosphate</name>
        <dbReference type="ChEBI" id="CHEBI:597326"/>
    </ligand>
</feature>
<dbReference type="PANTHER" id="PTHR43247">
    <property type="entry name" value="PHOSPHOSERINE AMINOTRANSFERASE"/>
    <property type="match status" value="1"/>
</dbReference>
<comment type="subcellular location">
    <subcellularLocation>
        <location evidence="12">Cytoplasm</location>
    </subcellularLocation>
</comment>
<dbReference type="CDD" id="cd00611">
    <property type="entry name" value="PSAT_like"/>
    <property type="match status" value="1"/>
</dbReference>
<feature type="binding site" evidence="12">
    <location>
        <position position="106"/>
    </location>
    <ligand>
        <name>pyridoxal 5'-phosphate</name>
        <dbReference type="ChEBI" id="CHEBI:597326"/>
    </ligand>
</feature>
<dbReference type="FunFam" id="3.90.1150.10:FF:000006">
    <property type="entry name" value="Phosphoserine aminotransferase"/>
    <property type="match status" value="1"/>
</dbReference>
<dbReference type="UniPathway" id="UPA00244">
    <property type="reaction ID" value="UER00311"/>
</dbReference>
<keyword evidence="9 12" id="KW-0718">Serine biosynthesis</keyword>
<accession>A0A1H3WH46</accession>
<evidence type="ECO:0000256" key="6">
    <source>
        <dbReference type="ARBA" id="ARBA00022679"/>
    </source>
</evidence>
<evidence type="ECO:0000256" key="11">
    <source>
        <dbReference type="ARBA" id="ARBA00049007"/>
    </source>
</evidence>
<feature type="modified residue" description="N6-(pyridoxal phosphate)lysine" evidence="12">
    <location>
        <position position="199"/>
    </location>
</feature>
<feature type="binding site" evidence="12">
    <location>
        <position position="175"/>
    </location>
    <ligand>
        <name>pyridoxal 5'-phosphate</name>
        <dbReference type="ChEBI" id="CHEBI:597326"/>
    </ligand>
</feature>
<comment type="function">
    <text evidence="12">Catalyzes the reversible conversion of 3-phosphohydroxypyruvate to phosphoserine and of 3-hydroxy-2-oxo-4-phosphonooxybutanoate to phosphohydroxythreonine.</text>
</comment>
<evidence type="ECO:0000256" key="9">
    <source>
        <dbReference type="ARBA" id="ARBA00023299"/>
    </source>
</evidence>